<keyword evidence="2 5" id="KW-0812">Transmembrane</keyword>
<gene>
    <name evidence="7" type="ORF">SAMN04489720_0749</name>
</gene>
<name>A0A1G8B972_9MICO</name>
<feature type="transmembrane region" description="Helical" evidence="5">
    <location>
        <begin position="106"/>
        <end position="125"/>
    </location>
</feature>
<evidence type="ECO:0000256" key="3">
    <source>
        <dbReference type="ARBA" id="ARBA00022989"/>
    </source>
</evidence>
<sequence>MSVDRRIVVEASAVGVVGAVLAAVGLGPIALAIAGAVAACAWLARQGVFRLALGLVVVTTLGAASSVEVWASVSTYGRLAALGLLAIAVLREPTASDAPTASQRSVLGALVAIAGVATATTLWTIDVSTTLEQIVLLWTMVVIAAVASRRRWRTVEVVVGDVRVMVAVIAIVLVAGLVGHWLGVVPLPYGGRFQGLMANPNMAAQVGTLAIFLALAVLRLRRSWIALACIATSAATILLSESRTAIVAVVIGVVWMAVLAGARGLVAVVGLGIAGLCAATLLGPSPLQLALGRFGEVTAGDGLSGRSFIWSAGLDAVADRAHGWGWGTSDLVLADAYRAGATRELALTFHNSLLQVAVEGGVLAAVLLLVAYAGIVVPMLRTRRSSVAAALSGLAVAGIVAQMSESGVFGTGQVFPYLFWFGVCALLGLHAAARSEPGLPAEAGVRMVRR</sequence>
<dbReference type="RefSeq" id="WP_092502561.1">
    <property type="nucleotide sequence ID" value="NZ_LT629695.1"/>
</dbReference>
<keyword evidence="3 5" id="KW-1133">Transmembrane helix</keyword>
<feature type="transmembrane region" description="Helical" evidence="5">
    <location>
        <begin position="202"/>
        <end position="218"/>
    </location>
</feature>
<dbReference type="PANTHER" id="PTHR37422:SF21">
    <property type="entry name" value="EXOQ-LIKE PROTEIN"/>
    <property type="match status" value="1"/>
</dbReference>
<dbReference type="EMBL" id="LT629695">
    <property type="protein sequence ID" value="SDH29654.1"/>
    <property type="molecule type" value="Genomic_DNA"/>
</dbReference>
<feature type="domain" description="O-antigen ligase-related" evidence="6">
    <location>
        <begin position="230"/>
        <end position="369"/>
    </location>
</feature>
<keyword evidence="7" id="KW-0436">Ligase</keyword>
<dbReference type="PROSITE" id="PS51318">
    <property type="entry name" value="TAT"/>
    <property type="match status" value="1"/>
</dbReference>
<keyword evidence="4 5" id="KW-0472">Membrane</keyword>
<dbReference type="Proteomes" id="UP000198822">
    <property type="component" value="Chromosome I"/>
</dbReference>
<feature type="transmembrane region" description="Helical" evidence="5">
    <location>
        <begin position="387"/>
        <end position="403"/>
    </location>
</feature>
<feature type="transmembrane region" description="Helical" evidence="5">
    <location>
        <begin position="51"/>
        <end position="70"/>
    </location>
</feature>
<feature type="transmembrane region" description="Helical" evidence="5">
    <location>
        <begin position="415"/>
        <end position="433"/>
    </location>
</feature>
<evidence type="ECO:0000313" key="7">
    <source>
        <dbReference type="EMBL" id="SDH29654.1"/>
    </source>
</evidence>
<dbReference type="InterPro" id="IPR006311">
    <property type="entry name" value="TAT_signal"/>
</dbReference>
<reference evidence="8" key="1">
    <citation type="submission" date="2016-10" db="EMBL/GenBank/DDBJ databases">
        <authorList>
            <person name="Varghese N."/>
            <person name="Submissions S."/>
        </authorList>
    </citation>
    <scope>NUCLEOTIDE SEQUENCE [LARGE SCALE GENOMIC DNA]</scope>
    <source>
        <strain evidence="8">DSM 22002</strain>
    </source>
</reference>
<feature type="transmembrane region" description="Helical" evidence="5">
    <location>
        <begin position="264"/>
        <end position="283"/>
    </location>
</feature>
<dbReference type="GO" id="GO:0016020">
    <property type="term" value="C:membrane"/>
    <property type="evidence" value="ECO:0007669"/>
    <property type="project" value="UniProtKB-SubCell"/>
</dbReference>
<dbReference type="InterPro" id="IPR007016">
    <property type="entry name" value="O-antigen_ligase-rel_domated"/>
</dbReference>
<dbReference type="STRING" id="399736.SAMN04489720_0749"/>
<feature type="transmembrane region" description="Helical" evidence="5">
    <location>
        <begin position="131"/>
        <end position="148"/>
    </location>
</feature>
<proteinExistence type="predicted"/>
<keyword evidence="8" id="KW-1185">Reference proteome</keyword>
<evidence type="ECO:0000256" key="1">
    <source>
        <dbReference type="ARBA" id="ARBA00004141"/>
    </source>
</evidence>
<feature type="transmembrane region" description="Helical" evidence="5">
    <location>
        <begin position="20"/>
        <end position="44"/>
    </location>
</feature>
<protein>
    <submittedName>
        <fullName evidence="7">O-antigen ligase</fullName>
    </submittedName>
</protein>
<accession>A0A1G8B972</accession>
<dbReference type="InterPro" id="IPR051533">
    <property type="entry name" value="WaaL-like"/>
</dbReference>
<feature type="transmembrane region" description="Helical" evidence="5">
    <location>
        <begin position="353"/>
        <end position="375"/>
    </location>
</feature>
<organism evidence="7 8">
    <name type="scientific">Agrococcus jejuensis</name>
    <dbReference type="NCBI Taxonomy" id="399736"/>
    <lineage>
        <taxon>Bacteria</taxon>
        <taxon>Bacillati</taxon>
        <taxon>Actinomycetota</taxon>
        <taxon>Actinomycetes</taxon>
        <taxon>Micrococcales</taxon>
        <taxon>Microbacteriaceae</taxon>
        <taxon>Agrococcus</taxon>
    </lineage>
</organism>
<dbReference type="OrthoDB" id="3396576at2"/>
<comment type="subcellular location">
    <subcellularLocation>
        <location evidence="1">Membrane</location>
        <topology evidence="1">Multi-pass membrane protein</topology>
    </subcellularLocation>
</comment>
<evidence type="ECO:0000256" key="2">
    <source>
        <dbReference type="ARBA" id="ARBA00022692"/>
    </source>
</evidence>
<feature type="transmembrane region" description="Helical" evidence="5">
    <location>
        <begin position="160"/>
        <end position="182"/>
    </location>
</feature>
<dbReference type="GO" id="GO:0016874">
    <property type="term" value="F:ligase activity"/>
    <property type="evidence" value="ECO:0007669"/>
    <property type="project" value="UniProtKB-KW"/>
</dbReference>
<evidence type="ECO:0000313" key="8">
    <source>
        <dbReference type="Proteomes" id="UP000198822"/>
    </source>
</evidence>
<evidence type="ECO:0000256" key="5">
    <source>
        <dbReference type="SAM" id="Phobius"/>
    </source>
</evidence>
<feature type="transmembrane region" description="Helical" evidence="5">
    <location>
        <begin position="225"/>
        <end position="258"/>
    </location>
</feature>
<evidence type="ECO:0000259" key="6">
    <source>
        <dbReference type="Pfam" id="PF04932"/>
    </source>
</evidence>
<dbReference type="Pfam" id="PF04932">
    <property type="entry name" value="Wzy_C"/>
    <property type="match status" value="1"/>
</dbReference>
<dbReference type="PANTHER" id="PTHR37422">
    <property type="entry name" value="TEICHURONIC ACID BIOSYNTHESIS PROTEIN TUAE"/>
    <property type="match status" value="1"/>
</dbReference>
<evidence type="ECO:0000256" key="4">
    <source>
        <dbReference type="ARBA" id="ARBA00023136"/>
    </source>
</evidence>
<dbReference type="AlphaFoldDB" id="A0A1G8B972"/>